<dbReference type="InterPro" id="IPR019278">
    <property type="entry name" value="DICT_dom"/>
</dbReference>
<accession>A0A239KQB3</accession>
<organism evidence="2 3">
    <name type="scientific">Asanoa hainanensis</name>
    <dbReference type="NCBI Taxonomy" id="560556"/>
    <lineage>
        <taxon>Bacteria</taxon>
        <taxon>Bacillati</taxon>
        <taxon>Actinomycetota</taxon>
        <taxon>Actinomycetes</taxon>
        <taxon>Micromonosporales</taxon>
        <taxon>Micromonosporaceae</taxon>
        <taxon>Asanoa</taxon>
    </lineage>
</organism>
<dbReference type="InterPro" id="IPR050706">
    <property type="entry name" value="Cyclic-di-GMP_PDE-like"/>
</dbReference>
<dbReference type="CDD" id="cd01948">
    <property type="entry name" value="EAL"/>
    <property type="match status" value="1"/>
</dbReference>
<evidence type="ECO:0000313" key="3">
    <source>
        <dbReference type="Proteomes" id="UP000198362"/>
    </source>
</evidence>
<evidence type="ECO:0000259" key="1">
    <source>
        <dbReference type="PROSITE" id="PS50883"/>
    </source>
</evidence>
<dbReference type="InterPro" id="IPR035919">
    <property type="entry name" value="EAL_sf"/>
</dbReference>
<feature type="domain" description="EAL" evidence="1">
    <location>
        <begin position="4"/>
        <end position="251"/>
    </location>
</feature>
<reference evidence="2 3" key="1">
    <citation type="submission" date="2017-06" db="EMBL/GenBank/DDBJ databases">
        <authorList>
            <person name="Kim H.J."/>
            <person name="Triplett B.A."/>
        </authorList>
    </citation>
    <scope>NUCLEOTIDE SEQUENCE [LARGE SCALE GENOMIC DNA]</scope>
    <source>
        <strain evidence="2 3">CGMCC 4.5593</strain>
    </source>
</reference>
<dbReference type="RefSeq" id="WP_089247402.1">
    <property type="nucleotide sequence ID" value="NZ_FZPH01000003.1"/>
</dbReference>
<dbReference type="Proteomes" id="UP000198362">
    <property type="component" value="Unassembled WGS sequence"/>
</dbReference>
<dbReference type="PANTHER" id="PTHR33121">
    <property type="entry name" value="CYCLIC DI-GMP PHOSPHODIESTERASE PDEF"/>
    <property type="match status" value="1"/>
</dbReference>
<dbReference type="PROSITE" id="PS50883">
    <property type="entry name" value="EAL"/>
    <property type="match status" value="1"/>
</dbReference>
<dbReference type="AlphaFoldDB" id="A0A239KQB3"/>
<protein>
    <submittedName>
        <fullName evidence="2">EAL domain, c-di-GMP-specific phosphodiesterase class I (Or its enzymatically inactive variant)</fullName>
    </submittedName>
</protein>
<dbReference type="EMBL" id="FZPH01000003">
    <property type="protein sequence ID" value="SNT20200.1"/>
    <property type="molecule type" value="Genomic_DNA"/>
</dbReference>
<dbReference type="Gene3D" id="3.20.20.450">
    <property type="entry name" value="EAL domain"/>
    <property type="match status" value="1"/>
</dbReference>
<dbReference type="SMART" id="SM00052">
    <property type="entry name" value="EAL"/>
    <property type="match status" value="1"/>
</dbReference>
<dbReference type="InterPro" id="IPR001633">
    <property type="entry name" value="EAL_dom"/>
</dbReference>
<name>A0A239KQB3_9ACTN</name>
<dbReference type="GO" id="GO:0071111">
    <property type="term" value="F:cyclic-guanylate-specific phosphodiesterase activity"/>
    <property type="evidence" value="ECO:0007669"/>
    <property type="project" value="InterPro"/>
</dbReference>
<dbReference type="SUPFAM" id="SSF141868">
    <property type="entry name" value="EAL domain-like"/>
    <property type="match status" value="1"/>
</dbReference>
<dbReference type="Pfam" id="PF00563">
    <property type="entry name" value="EAL"/>
    <property type="match status" value="1"/>
</dbReference>
<keyword evidence="3" id="KW-1185">Reference proteome</keyword>
<proteinExistence type="predicted"/>
<dbReference type="Pfam" id="PF10069">
    <property type="entry name" value="DICT"/>
    <property type="match status" value="1"/>
</dbReference>
<sequence>MAVEQPRDDEFEAILRDRAVYPVFQPVVSIADRCVVGFEALARGPAGRYEAAPALFEAAARLGRSADLNWLCAGVAGESFLSSEFADLALFVNFDPLTLRGPFRDRLLGVFADLMRERQVVIEITERAVTQDPPALMDAVIQARRLSARVALDDVGVEPSSLAAMPLVNPDIIKIDRSVVQAHSSTWAVSHVVNAVLHEAARSGAQILAEGIEDEGNLEVAKSLGATLAQGYLFGRPGPLPASADRSALELARVTPRQVPEETPFEMLSRTDAVNFTTPPLLAAMTGHIENQALHTSDAAILVVNLADAANLDDEARLRYGYITTRGIEVYVLGHGIERTPAGRARGVPLAADDPLVHERTVLFIGSHYASGVFAREQDDGFEAGVCYDRERVVEATLPLVRRLNR</sequence>
<evidence type="ECO:0000313" key="2">
    <source>
        <dbReference type="EMBL" id="SNT20200.1"/>
    </source>
</evidence>
<gene>
    <name evidence="2" type="ORF">SAMN05421812_103702</name>
</gene>
<dbReference type="OrthoDB" id="23692at2"/>
<dbReference type="PANTHER" id="PTHR33121:SF76">
    <property type="entry name" value="SIGNALING PROTEIN"/>
    <property type="match status" value="1"/>
</dbReference>